<gene>
    <name evidence="1" type="ORF">PDIGIT_LOCUS4305</name>
</gene>
<comment type="caution">
    <text evidence="1">The sequence shown here is derived from an EMBL/GenBank/DDBJ whole genome shotgun (WGS) entry which is preliminary data.</text>
</comment>
<proteinExistence type="predicted"/>
<dbReference type="AlphaFoldDB" id="A0A9W4XSL2"/>
<dbReference type="EMBL" id="CAOQHR010000002">
    <property type="protein sequence ID" value="CAI6330785.1"/>
    <property type="molecule type" value="Genomic_DNA"/>
</dbReference>
<keyword evidence="2" id="KW-1185">Reference proteome</keyword>
<organism evidence="1 2">
    <name type="scientific">Periconia digitata</name>
    <dbReference type="NCBI Taxonomy" id="1303443"/>
    <lineage>
        <taxon>Eukaryota</taxon>
        <taxon>Fungi</taxon>
        <taxon>Dikarya</taxon>
        <taxon>Ascomycota</taxon>
        <taxon>Pezizomycotina</taxon>
        <taxon>Dothideomycetes</taxon>
        <taxon>Pleosporomycetidae</taxon>
        <taxon>Pleosporales</taxon>
        <taxon>Massarineae</taxon>
        <taxon>Periconiaceae</taxon>
        <taxon>Periconia</taxon>
    </lineage>
</organism>
<evidence type="ECO:0000313" key="2">
    <source>
        <dbReference type="Proteomes" id="UP001152607"/>
    </source>
</evidence>
<evidence type="ECO:0000313" key="1">
    <source>
        <dbReference type="EMBL" id="CAI6330785.1"/>
    </source>
</evidence>
<protein>
    <submittedName>
        <fullName evidence="1">Uncharacterized protein</fullName>
    </submittedName>
</protein>
<sequence>MGGGEALRESVLTHVVLASIAFARAAKLWIAAAARWPNKPLPLMPSPSMRVLDHCCTTSS</sequence>
<name>A0A9W4XSL2_9PLEO</name>
<accession>A0A9W4XSL2</accession>
<reference evidence="1" key="1">
    <citation type="submission" date="2023-01" db="EMBL/GenBank/DDBJ databases">
        <authorList>
            <person name="Van Ghelder C."/>
            <person name="Rancurel C."/>
        </authorList>
    </citation>
    <scope>NUCLEOTIDE SEQUENCE</scope>
    <source>
        <strain evidence="1">CNCM I-4278</strain>
    </source>
</reference>
<dbReference type="Proteomes" id="UP001152607">
    <property type="component" value="Unassembled WGS sequence"/>
</dbReference>